<dbReference type="InterPro" id="IPR005829">
    <property type="entry name" value="Sugar_transporter_CS"/>
</dbReference>
<evidence type="ECO:0000256" key="2">
    <source>
        <dbReference type="ARBA" id="ARBA00010992"/>
    </source>
</evidence>
<reference evidence="9" key="1">
    <citation type="journal article" date="2014" name="Genome Announc.">
        <title>Complete sequencing and chromosome-scale genome assembly of the industrial progenitor strain P2niaD18 from the penicillin producer Penicillium chrysogenum.</title>
        <authorList>
            <person name="Specht T."/>
            <person name="Dahlmann T.A."/>
            <person name="Zadra I."/>
            <person name="Kurnsteiner H."/>
            <person name="Kuck U."/>
        </authorList>
    </citation>
    <scope>NUCLEOTIDE SEQUENCE [LARGE SCALE GENOMIC DNA]</scope>
    <source>
        <strain evidence="9">P2niaD18</strain>
    </source>
</reference>
<dbReference type="AlphaFoldDB" id="A0A167VYR2"/>
<feature type="compositionally biased region" description="Basic and acidic residues" evidence="6">
    <location>
        <begin position="525"/>
        <end position="537"/>
    </location>
</feature>
<feature type="transmembrane region" description="Helical" evidence="7">
    <location>
        <begin position="166"/>
        <end position="188"/>
    </location>
</feature>
<protein>
    <submittedName>
        <fullName evidence="9">Putative quinate permease</fullName>
    </submittedName>
</protein>
<dbReference type="PANTHER" id="PTHR48022">
    <property type="entry name" value="PLASTIDIC GLUCOSE TRANSPORTER 4"/>
    <property type="match status" value="1"/>
</dbReference>
<keyword evidence="4 7" id="KW-1133">Transmembrane helix</keyword>
<dbReference type="InterPro" id="IPR036259">
    <property type="entry name" value="MFS_trans_sf"/>
</dbReference>
<sequence>MGFTNMLGRTMLADYNRRIKNAPREVILSPSLLLSCAMYATAAIPLTWDQGSASTLPSLEGFQQQFGISSTAGAHSTRNFVSLVYIGDAAGAALSFFINDTIGRLWSFRLYTAIWIIGQLVATFSPGPSALYVSRIISGLGIGSLSVTGSVSIVELAPPEIRGLLAAWYTVCMTLSLMLATFCVYGVQLHIAASRLQYQVVMFSPCVFMLLWILASFSLCESPRWLVLSNRSEEAANTLVRLRRLPLDHDRVQEELRSIKESIQLETAAHDPNDKSPSNIISLAKETFTVPSNLRRVQQALILYAFPQFSGGNSITNYFIPILKIIGLTGDSSRNLFLNGMYTMTKFFFGLAASFFFIDALGRRNTLFFGITLQLISDIYLAAYIKVQNDASPSEAAGEAALASIFIHSFGYTIGLLTLPYVFGGELWPNRIRSFGAAITQTFHWLFHYSMTFALPSLLSRTNNWGAFIFFAAWCAAALLYVYLLVPEIAGLSVEEIERVFSGPWRLFGRQSTFRDTSSVIEGQDVNHKSEHSKDEAVPVTKSAQKSVEGSRSSSH</sequence>
<evidence type="ECO:0000256" key="7">
    <source>
        <dbReference type="SAM" id="Phobius"/>
    </source>
</evidence>
<feature type="transmembrane region" description="Helical" evidence="7">
    <location>
        <begin position="340"/>
        <end position="358"/>
    </location>
</feature>
<feature type="transmembrane region" description="Helical" evidence="7">
    <location>
        <begin position="132"/>
        <end position="154"/>
    </location>
</feature>
<feature type="transmembrane region" description="Helical" evidence="7">
    <location>
        <begin position="465"/>
        <end position="486"/>
    </location>
</feature>
<evidence type="ECO:0000256" key="3">
    <source>
        <dbReference type="ARBA" id="ARBA00022692"/>
    </source>
</evidence>
<evidence type="ECO:0000256" key="6">
    <source>
        <dbReference type="SAM" id="MobiDB-lite"/>
    </source>
</evidence>
<dbReference type="InterPro" id="IPR050360">
    <property type="entry name" value="MFS_Sugar_Transporters"/>
</dbReference>
<accession>A0A167VYR2</accession>
<feature type="transmembrane region" description="Helical" evidence="7">
    <location>
        <begin position="365"/>
        <end position="385"/>
    </location>
</feature>
<keyword evidence="3 7" id="KW-0812">Transmembrane</keyword>
<dbReference type="Gene3D" id="1.20.1250.20">
    <property type="entry name" value="MFS general substrate transporter like domains"/>
    <property type="match status" value="1"/>
</dbReference>
<feature type="transmembrane region" description="Helical" evidence="7">
    <location>
        <begin position="110"/>
        <end position="126"/>
    </location>
</feature>
<dbReference type="PROSITE" id="PS50850">
    <property type="entry name" value="MFS"/>
    <property type="match status" value="1"/>
</dbReference>
<comment type="subcellular location">
    <subcellularLocation>
        <location evidence="1">Membrane</location>
        <topology evidence="1">Multi-pass membrane protein</topology>
    </subcellularLocation>
</comment>
<organism evidence="9">
    <name type="scientific">Penicillium chrysogenum</name>
    <name type="common">Penicillium notatum</name>
    <dbReference type="NCBI Taxonomy" id="5076"/>
    <lineage>
        <taxon>Eukaryota</taxon>
        <taxon>Fungi</taxon>
        <taxon>Dikarya</taxon>
        <taxon>Ascomycota</taxon>
        <taxon>Pezizomycotina</taxon>
        <taxon>Eurotiomycetes</taxon>
        <taxon>Eurotiomycetidae</taxon>
        <taxon>Eurotiales</taxon>
        <taxon>Aspergillaceae</taxon>
        <taxon>Penicillium</taxon>
        <taxon>Penicillium chrysogenum species complex</taxon>
    </lineage>
</organism>
<comment type="similarity">
    <text evidence="2">Belongs to the major facilitator superfamily. Sugar transporter (TC 2.A.1.1) family.</text>
</comment>
<dbReference type="Proteomes" id="UP000076449">
    <property type="component" value="Chromosome I"/>
</dbReference>
<dbReference type="InterPro" id="IPR020846">
    <property type="entry name" value="MFS_dom"/>
</dbReference>
<name>A0A167VYR2_PENCH</name>
<evidence type="ECO:0000313" key="9">
    <source>
        <dbReference type="EMBL" id="KZN91056.1"/>
    </source>
</evidence>
<dbReference type="PROSITE" id="PS00216">
    <property type="entry name" value="SUGAR_TRANSPORT_1"/>
    <property type="match status" value="1"/>
</dbReference>
<evidence type="ECO:0000259" key="8">
    <source>
        <dbReference type="PROSITE" id="PS50850"/>
    </source>
</evidence>
<evidence type="ECO:0000256" key="4">
    <source>
        <dbReference type="ARBA" id="ARBA00022989"/>
    </source>
</evidence>
<evidence type="ECO:0000256" key="1">
    <source>
        <dbReference type="ARBA" id="ARBA00004141"/>
    </source>
</evidence>
<dbReference type="SUPFAM" id="SSF103473">
    <property type="entry name" value="MFS general substrate transporter"/>
    <property type="match status" value="1"/>
</dbReference>
<dbReference type="InterPro" id="IPR005828">
    <property type="entry name" value="MFS_sugar_transport-like"/>
</dbReference>
<dbReference type="GO" id="GO:0016020">
    <property type="term" value="C:membrane"/>
    <property type="evidence" value="ECO:0007669"/>
    <property type="project" value="UniProtKB-SubCell"/>
</dbReference>
<dbReference type="EMBL" id="CM002798">
    <property type="protein sequence ID" value="KZN91056.1"/>
    <property type="molecule type" value="Genomic_DNA"/>
</dbReference>
<feature type="transmembrane region" description="Helical" evidence="7">
    <location>
        <begin position="80"/>
        <end position="98"/>
    </location>
</feature>
<dbReference type="PANTHER" id="PTHR48022:SF59">
    <property type="entry name" value="MAJOR FACILITATOR SUPERFAMILY (MFS) PROFILE DOMAIN-CONTAINING PROTEIN"/>
    <property type="match status" value="1"/>
</dbReference>
<keyword evidence="5 7" id="KW-0472">Membrane</keyword>
<feature type="region of interest" description="Disordered" evidence="6">
    <location>
        <begin position="524"/>
        <end position="556"/>
    </location>
</feature>
<feature type="transmembrane region" description="Helical" evidence="7">
    <location>
        <begin position="435"/>
        <end position="459"/>
    </location>
</feature>
<gene>
    <name evidence="9" type="ORF">EN45_011800</name>
</gene>
<feature type="transmembrane region" description="Helical" evidence="7">
    <location>
        <begin position="405"/>
        <end position="423"/>
    </location>
</feature>
<feature type="transmembrane region" description="Helical" evidence="7">
    <location>
        <begin position="200"/>
        <end position="220"/>
    </location>
</feature>
<feature type="domain" description="Major facilitator superfamily (MFS) profile" evidence="8">
    <location>
        <begin position="35"/>
        <end position="490"/>
    </location>
</feature>
<evidence type="ECO:0000256" key="5">
    <source>
        <dbReference type="ARBA" id="ARBA00023136"/>
    </source>
</evidence>
<dbReference type="GO" id="GO:0005351">
    <property type="term" value="F:carbohydrate:proton symporter activity"/>
    <property type="evidence" value="ECO:0007669"/>
    <property type="project" value="TreeGrafter"/>
</dbReference>
<feature type="compositionally biased region" description="Polar residues" evidence="6">
    <location>
        <begin position="542"/>
        <end position="556"/>
    </location>
</feature>
<proteinExistence type="inferred from homology"/>
<dbReference type="Pfam" id="PF00083">
    <property type="entry name" value="Sugar_tr"/>
    <property type="match status" value="1"/>
</dbReference>